<dbReference type="OrthoDB" id="1654884at2759"/>
<name>A0A0C3PUY3_PISTI</name>
<dbReference type="InParanoid" id="A0A0C3PUY3"/>
<keyword evidence="6" id="KW-1185">Reference proteome</keyword>
<sequence>MGVDRPRPVAPEVRPKGPSEWNHENPVAPSKPLPNRQAAEPPKYHFHAHFSANNTKIYLADPKGRPIPRGWWSGGSCRFKGVNRSTQEAGYQCAVHAFRRVEEIIQEKGPITLSVHLRGFGKGRTAVEQIFLTSEGEKVRPLVTEVEDRTPIKVGGTRAKKARRL</sequence>
<dbReference type="PANTHER" id="PTHR11759">
    <property type="entry name" value="40S RIBOSOMAL PROTEIN S14/30S RIBOSOMAL PROTEIN S11"/>
    <property type="match status" value="1"/>
</dbReference>
<evidence type="ECO:0000313" key="6">
    <source>
        <dbReference type="Proteomes" id="UP000054217"/>
    </source>
</evidence>
<keyword evidence="3" id="KW-0687">Ribonucleoprotein</keyword>
<dbReference type="GO" id="GO:1990904">
    <property type="term" value="C:ribonucleoprotein complex"/>
    <property type="evidence" value="ECO:0007669"/>
    <property type="project" value="UniProtKB-KW"/>
</dbReference>
<dbReference type="Pfam" id="PF00411">
    <property type="entry name" value="Ribosomal_S11"/>
    <property type="match status" value="1"/>
</dbReference>
<dbReference type="EMBL" id="KN831947">
    <property type="protein sequence ID" value="KIO13071.1"/>
    <property type="molecule type" value="Genomic_DNA"/>
</dbReference>
<proteinExistence type="inferred from homology"/>
<dbReference type="GO" id="GO:0005840">
    <property type="term" value="C:ribosome"/>
    <property type="evidence" value="ECO:0007669"/>
    <property type="project" value="UniProtKB-KW"/>
</dbReference>
<protein>
    <recommendedName>
        <fullName evidence="7">Translational machinery component</fullName>
    </recommendedName>
</protein>
<dbReference type="HAMAP" id="MF_01310">
    <property type="entry name" value="Ribosomal_uS11"/>
    <property type="match status" value="1"/>
</dbReference>
<comment type="similarity">
    <text evidence="1">Belongs to the universal ribosomal protein uS11 family.</text>
</comment>
<dbReference type="STRING" id="870435.A0A0C3PUY3"/>
<dbReference type="GO" id="GO:0006412">
    <property type="term" value="P:translation"/>
    <property type="evidence" value="ECO:0007669"/>
    <property type="project" value="InterPro"/>
</dbReference>
<evidence type="ECO:0000256" key="2">
    <source>
        <dbReference type="ARBA" id="ARBA00022980"/>
    </source>
</evidence>
<keyword evidence="2" id="KW-0689">Ribosomal protein</keyword>
<reference evidence="5 6" key="1">
    <citation type="submission" date="2014-04" db="EMBL/GenBank/DDBJ databases">
        <authorList>
            <consortium name="DOE Joint Genome Institute"/>
            <person name="Kuo A."/>
            <person name="Kohler A."/>
            <person name="Costa M.D."/>
            <person name="Nagy L.G."/>
            <person name="Floudas D."/>
            <person name="Copeland A."/>
            <person name="Barry K.W."/>
            <person name="Cichocki N."/>
            <person name="Veneault-Fourrey C."/>
            <person name="LaButti K."/>
            <person name="Lindquist E.A."/>
            <person name="Lipzen A."/>
            <person name="Lundell T."/>
            <person name="Morin E."/>
            <person name="Murat C."/>
            <person name="Sun H."/>
            <person name="Tunlid A."/>
            <person name="Henrissat B."/>
            <person name="Grigoriev I.V."/>
            <person name="Hibbett D.S."/>
            <person name="Martin F."/>
            <person name="Nordberg H.P."/>
            <person name="Cantor M.N."/>
            <person name="Hua S.X."/>
        </authorList>
    </citation>
    <scope>NUCLEOTIDE SEQUENCE [LARGE SCALE GENOMIC DNA]</scope>
    <source>
        <strain evidence="5 6">Marx 270</strain>
    </source>
</reference>
<evidence type="ECO:0000256" key="4">
    <source>
        <dbReference type="SAM" id="MobiDB-lite"/>
    </source>
</evidence>
<reference evidence="6" key="2">
    <citation type="submission" date="2015-01" db="EMBL/GenBank/DDBJ databases">
        <title>Evolutionary Origins and Diversification of the Mycorrhizal Mutualists.</title>
        <authorList>
            <consortium name="DOE Joint Genome Institute"/>
            <consortium name="Mycorrhizal Genomics Consortium"/>
            <person name="Kohler A."/>
            <person name="Kuo A."/>
            <person name="Nagy L.G."/>
            <person name="Floudas D."/>
            <person name="Copeland A."/>
            <person name="Barry K.W."/>
            <person name="Cichocki N."/>
            <person name="Veneault-Fourrey C."/>
            <person name="LaButti K."/>
            <person name="Lindquist E.A."/>
            <person name="Lipzen A."/>
            <person name="Lundell T."/>
            <person name="Morin E."/>
            <person name="Murat C."/>
            <person name="Riley R."/>
            <person name="Ohm R."/>
            <person name="Sun H."/>
            <person name="Tunlid A."/>
            <person name="Henrissat B."/>
            <person name="Grigoriev I.V."/>
            <person name="Hibbett D.S."/>
            <person name="Martin F."/>
        </authorList>
    </citation>
    <scope>NUCLEOTIDE SEQUENCE [LARGE SCALE GENOMIC DNA]</scope>
    <source>
        <strain evidence="6">Marx 270</strain>
    </source>
</reference>
<dbReference type="SUPFAM" id="SSF53137">
    <property type="entry name" value="Translational machinery components"/>
    <property type="match status" value="1"/>
</dbReference>
<feature type="region of interest" description="Disordered" evidence="4">
    <location>
        <begin position="1"/>
        <end position="39"/>
    </location>
</feature>
<evidence type="ECO:0000256" key="3">
    <source>
        <dbReference type="ARBA" id="ARBA00023274"/>
    </source>
</evidence>
<dbReference type="HOGENOM" id="CLU_072439_0_1_1"/>
<organism evidence="5 6">
    <name type="scientific">Pisolithus tinctorius Marx 270</name>
    <dbReference type="NCBI Taxonomy" id="870435"/>
    <lineage>
        <taxon>Eukaryota</taxon>
        <taxon>Fungi</taxon>
        <taxon>Dikarya</taxon>
        <taxon>Basidiomycota</taxon>
        <taxon>Agaricomycotina</taxon>
        <taxon>Agaricomycetes</taxon>
        <taxon>Agaricomycetidae</taxon>
        <taxon>Boletales</taxon>
        <taxon>Sclerodermatineae</taxon>
        <taxon>Pisolithaceae</taxon>
        <taxon>Pisolithus</taxon>
    </lineage>
</organism>
<evidence type="ECO:0000313" key="5">
    <source>
        <dbReference type="EMBL" id="KIO13071.1"/>
    </source>
</evidence>
<evidence type="ECO:0000256" key="1">
    <source>
        <dbReference type="ARBA" id="ARBA00006194"/>
    </source>
</evidence>
<gene>
    <name evidence="5" type="ORF">M404DRAFT_124061</name>
</gene>
<dbReference type="GO" id="GO:0003735">
    <property type="term" value="F:structural constituent of ribosome"/>
    <property type="evidence" value="ECO:0007669"/>
    <property type="project" value="InterPro"/>
</dbReference>
<accession>A0A0C3PUY3</accession>
<dbReference type="Gene3D" id="3.30.420.80">
    <property type="entry name" value="Ribosomal protein S11"/>
    <property type="match status" value="1"/>
</dbReference>
<dbReference type="FunCoup" id="A0A0C3PUY3">
    <property type="interactions" value="123"/>
</dbReference>
<evidence type="ECO:0008006" key="7">
    <source>
        <dbReference type="Google" id="ProtNLM"/>
    </source>
</evidence>
<dbReference type="InterPro" id="IPR036967">
    <property type="entry name" value="Ribosomal_uS11_sf"/>
</dbReference>
<dbReference type="AlphaFoldDB" id="A0A0C3PUY3"/>
<dbReference type="Proteomes" id="UP000054217">
    <property type="component" value="Unassembled WGS sequence"/>
</dbReference>
<dbReference type="InterPro" id="IPR001971">
    <property type="entry name" value="Ribosomal_uS11"/>
</dbReference>
<feature type="compositionally biased region" description="Basic and acidic residues" evidence="4">
    <location>
        <begin position="1"/>
        <end position="23"/>
    </location>
</feature>